<keyword evidence="3 8" id="KW-0418">Kinase</keyword>
<dbReference type="Gene3D" id="3.30.200.20">
    <property type="entry name" value="Phosphorylase Kinase, domain 1"/>
    <property type="match status" value="1"/>
</dbReference>
<dbReference type="InterPro" id="IPR011009">
    <property type="entry name" value="Kinase-like_dom_sf"/>
</dbReference>
<keyword evidence="2 5" id="KW-0547">Nucleotide-binding</keyword>
<keyword evidence="9" id="KW-1185">Reference proteome</keyword>
<feature type="compositionally biased region" description="Pro residues" evidence="6">
    <location>
        <begin position="364"/>
        <end position="375"/>
    </location>
</feature>
<dbReference type="RefSeq" id="WP_344555174.1">
    <property type="nucleotide sequence ID" value="NZ_BAAATG010000001.1"/>
</dbReference>
<dbReference type="SUPFAM" id="SSF56112">
    <property type="entry name" value="Protein kinase-like (PK-like)"/>
    <property type="match status" value="1"/>
</dbReference>
<feature type="compositionally biased region" description="Low complexity" evidence="6">
    <location>
        <begin position="338"/>
        <end position="362"/>
    </location>
</feature>
<evidence type="ECO:0000259" key="7">
    <source>
        <dbReference type="PROSITE" id="PS50011"/>
    </source>
</evidence>
<dbReference type="PROSITE" id="PS50011">
    <property type="entry name" value="PROTEIN_KINASE_DOM"/>
    <property type="match status" value="1"/>
</dbReference>
<evidence type="ECO:0000256" key="3">
    <source>
        <dbReference type="ARBA" id="ARBA00022777"/>
    </source>
</evidence>
<organism evidence="8 9">
    <name type="scientific">Streptomyces atrovirens</name>
    <dbReference type="NCBI Taxonomy" id="285556"/>
    <lineage>
        <taxon>Bacteria</taxon>
        <taxon>Bacillati</taxon>
        <taxon>Actinomycetota</taxon>
        <taxon>Actinomycetes</taxon>
        <taxon>Kitasatosporales</taxon>
        <taxon>Streptomycetaceae</taxon>
        <taxon>Streptomyces</taxon>
    </lineage>
</organism>
<gene>
    <name evidence="8" type="ORF">ACFPWV_20285</name>
</gene>
<dbReference type="InterPro" id="IPR000719">
    <property type="entry name" value="Prot_kinase_dom"/>
</dbReference>
<dbReference type="PROSITE" id="PS00107">
    <property type="entry name" value="PROTEIN_KINASE_ATP"/>
    <property type="match status" value="1"/>
</dbReference>
<keyword evidence="1 8" id="KW-0808">Transferase</keyword>
<name>A0ABW0DY60_9ACTN</name>
<dbReference type="PANTHER" id="PTHR43289:SF34">
    <property type="entry name" value="SERINE_THREONINE-PROTEIN KINASE YBDM-RELATED"/>
    <property type="match status" value="1"/>
</dbReference>
<dbReference type="InterPro" id="IPR008271">
    <property type="entry name" value="Ser/Thr_kinase_AS"/>
</dbReference>
<dbReference type="InterPro" id="IPR017441">
    <property type="entry name" value="Protein_kinase_ATP_BS"/>
</dbReference>
<evidence type="ECO:0000313" key="8">
    <source>
        <dbReference type="EMBL" id="MFC5242223.1"/>
    </source>
</evidence>
<dbReference type="EC" id="2.7.11.1" evidence="8"/>
<feature type="binding site" evidence="5">
    <location>
        <position position="43"/>
    </location>
    <ligand>
        <name>ATP</name>
        <dbReference type="ChEBI" id="CHEBI:30616"/>
    </ligand>
</feature>
<feature type="compositionally biased region" description="Basic and acidic residues" evidence="6">
    <location>
        <begin position="477"/>
        <end position="487"/>
    </location>
</feature>
<feature type="compositionally biased region" description="Low complexity" evidence="6">
    <location>
        <begin position="428"/>
        <end position="454"/>
    </location>
</feature>
<evidence type="ECO:0000256" key="4">
    <source>
        <dbReference type="ARBA" id="ARBA00022840"/>
    </source>
</evidence>
<feature type="region of interest" description="Disordered" evidence="6">
    <location>
        <begin position="418"/>
        <end position="495"/>
    </location>
</feature>
<dbReference type="SMART" id="SM00220">
    <property type="entry name" value="S_TKc"/>
    <property type="match status" value="1"/>
</dbReference>
<reference evidence="9" key="1">
    <citation type="journal article" date="2019" name="Int. J. Syst. Evol. Microbiol.">
        <title>The Global Catalogue of Microorganisms (GCM) 10K type strain sequencing project: providing services to taxonomists for standard genome sequencing and annotation.</title>
        <authorList>
            <consortium name="The Broad Institute Genomics Platform"/>
            <consortium name="The Broad Institute Genome Sequencing Center for Infectious Disease"/>
            <person name="Wu L."/>
            <person name="Ma J."/>
        </authorList>
    </citation>
    <scope>NUCLEOTIDE SEQUENCE [LARGE SCALE GENOMIC DNA]</scope>
    <source>
        <strain evidence="9">CGMCC 4.7131</strain>
    </source>
</reference>
<keyword evidence="4 5" id="KW-0067">ATP-binding</keyword>
<feature type="domain" description="Protein kinase" evidence="7">
    <location>
        <begin position="15"/>
        <end position="283"/>
    </location>
</feature>
<dbReference type="Pfam" id="PF00069">
    <property type="entry name" value="Pkinase"/>
    <property type="match status" value="1"/>
</dbReference>
<feature type="compositionally biased region" description="Basic and acidic residues" evidence="6">
    <location>
        <begin position="315"/>
        <end position="330"/>
    </location>
</feature>
<proteinExistence type="predicted"/>
<evidence type="ECO:0000256" key="5">
    <source>
        <dbReference type="PROSITE-ProRule" id="PRU10141"/>
    </source>
</evidence>
<sequence>MSWDDAPLPRRIGQYRIVGRLGRGGMGEVYIGRTPGGMKVAVKVIHRQHTDDPEFRRRFAREVRAARQVNSAYTAAVVDADPDAEQPWLATIHVAGVSLTQALREYGPWPVSSARALGAGLAEALAAIHAAGVVHRDLKPSNVILTANGPRVIDFGISAVVDATTMTATGTFPGGTAGFASPEQIQGLPVGPPSDVFSLGVLLAHAAGGRSPFAQQTTDRNIVFYRTVHEAPNLDAVPSELRAVVAACLAKDPAGRPGTGELLRWLVEPTDDLETVLGTDAWMPGPVAALAAQRVGESTGALLQDAASSAPVAVEEEKQEAIATHARPDAPADPTASAVPTARADPGAAALATASTVGAAAGPGPGPASPAPGSPPTGGTRASRRKDQPGRRPTALTVTAAVAAVTLGVGGIWWSQLNDSAQQPPSDSAAGPSLSPTPTTAASASSTATASPSSKDSRPASPDAVTGTGDDTGDDAPPEKQPAKEKTTPSVDFRGTSTVCGDFRSTGSPSVKVSACVLPNAAEEYAAFGVQVKNEGAEGATVTAAVWYYDSGEQKTCPNLAEPQRKIYIAPGDTWWSAPGKCGVYSLSTGNFQGAGTAVVDPSGTADPRLSGRVMGRTVTFRDGQALCRQADGTWSPC</sequence>
<comment type="caution">
    <text evidence="8">The sequence shown here is derived from an EMBL/GenBank/DDBJ whole genome shotgun (WGS) entry which is preliminary data.</text>
</comment>
<dbReference type="Proteomes" id="UP001596035">
    <property type="component" value="Unassembled WGS sequence"/>
</dbReference>
<accession>A0ABW0DY60</accession>
<dbReference type="GO" id="GO:0004674">
    <property type="term" value="F:protein serine/threonine kinase activity"/>
    <property type="evidence" value="ECO:0007669"/>
    <property type="project" value="UniProtKB-EC"/>
</dbReference>
<dbReference type="Gene3D" id="1.10.510.10">
    <property type="entry name" value="Transferase(Phosphotransferase) domain 1"/>
    <property type="match status" value="1"/>
</dbReference>
<feature type="region of interest" description="Disordered" evidence="6">
    <location>
        <begin position="307"/>
        <end position="397"/>
    </location>
</feature>
<dbReference type="CDD" id="cd14014">
    <property type="entry name" value="STKc_PknB_like"/>
    <property type="match status" value="1"/>
</dbReference>
<evidence type="ECO:0000256" key="1">
    <source>
        <dbReference type="ARBA" id="ARBA00022679"/>
    </source>
</evidence>
<evidence type="ECO:0000256" key="6">
    <source>
        <dbReference type="SAM" id="MobiDB-lite"/>
    </source>
</evidence>
<dbReference type="PROSITE" id="PS00108">
    <property type="entry name" value="PROTEIN_KINASE_ST"/>
    <property type="match status" value="1"/>
</dbReference>
<dbReference type="PANTHER" id="PTHR43289">
    <property type="entry name" value="MITOGEN-ACTIVATED PROTEIN KINASE KINASE KINASE 20-RELATED"/>
    <property type="match status" value="1"/>
</dbReference>
<evidence type="ECO:0000313" key="9">
    <source>
        <dbReference type="Proteomes" id="UP001596035"/>
    </source>
</evidence>
<dbReference type="EMBL" id="JBHSKN010000018">
    <property type="protein sequence ID" value="MFC5242223.1"/>
    <property type="molecule type" value="Genomic_DNA"/>
</dbReference>
<protein>
    <submittedName>
        <fullName evidence="8">Serine/threonine-protein kinase</fullName>
        <ecNumber evidence="8">2.7.11.1</ecNumber>
    </submittedName>
</protein>
<evidence type="ECO:0000256" key="2">
    <source>
        <dbReference type="ARBA" id="ARBA00022741"/>
    </source>
</evidence>